<evidence type="ECO:0000256" key="6">
    <source>
        <dbReference type="ARBA" id="ARBA00037368"/>
    </source>
</evidence>
<dbReference type="SUPFAM" id="SSF56112">
    <property type="entry name" value="Protein kinase-like (PK-like)"/>
    <property type="match status" value="1"/>
</dbReference>
<evidence type="ECO:0000313" key="10">
    <source>
        <dbReference type="EMBL" id="GGE07395.1"/>
    </source>
</evidence>
<dbReference type="Pfam" id="PF01636">
    <property type="entry name" value="APH"/>
    <property type="match status" value="1"/>
</dbReference>
<keyword evidence="3" id="KW-0808">Transferase</keyword>
<dbReference type="InterPro" id="IPR002575">
    <property type="entry name" value="Aminoglycoside_PTrfase"/>
</dbReference>
<evidence type="ECO:0000256" key="1">
    <source>
        <dbReference type="ARBA" id="ARBA00004496"/>
    </source>
</evidence>
<dbReference type="PANTHER" id="PTHR21064">
    <property type="entry name" value="AMINOGLYCOSIDE PHOSPHOTRANSFERASE DOMAIN-CONTAINING PROTEIN-RELATED"/>
    <property type="match status" value="1"/>
</dbReference>
<reference evidence="10" key="1">
    <citation type="journal article" date="2014" name="Int. J. Syst. Evol. Microbiol.">
        <title>Complete genome sequence of Corynebacterium casei LMG S-19264T (=DSM 44701T), isolated from a smear-ripened cheese.</title>
        <authorList>
            <consortium name="US DOE Joint Genome Institute (JGI-PGF)"/>
            <person name="Walter F."/>
            <person name="Albersmeier A."/>
            <person name="Kalinowski J."/>
            <person name="Ruckert C."/>
        </authorList>
    </citation>
    <scope>NUCLEOTIDE SEQUENCE</scope>
    <source>
        <strain evidence="10">CGMCC 1.15367</strain>
    </source>
</reference>
<dbReference type="GO" id="GO:0047992">
    <property type="term" value="F:hydroxylysine kinase activity"/>
    <property type="evidence" value="ECO:0007669"/>
    <property type="project" value="UniProtKB-EC"/>
</dbReference>
<evidence type="ECO:0000259" key="9">
    <source>
        <dbReference type="Pfam" id="PF01636"/>
    </source>
</evidence>
<comment type="caution">
    <text evidence="10">The sequence shown here is derived from an EMBL/GenBank/DDBJ whole genome shotgun (WGS) entry which is preliminary data.</text>
</comment>
<evidence type="ECO:0000256" key="3">
    <source>
        <dbReference type="ARBA" id="ARBA00022679"/>
    </source>
</evidence>
<dbReference type="InterPro" id="IPR050249">
    <property type="entry name" value="Pseudomonas-type_ThrB"/>
</dbReference>
<evidence type="ECO:0000256" key="7">
    <source>
        <dbReference type="ARBA" id="ARBA00038873"/>
    </source>
</evidence>
<sequence length="349" mass="38496">MAAESATRSAFTTSAPGFSPAELEALLSERYGLAGRVTMLTSERDLTARVNAETGERFVLKLANAAEDPAVGEFQNRALQHVARTAPDVPASRLVPTLDGAAEFFAERDGERHFTRLLTYLPGRPLFGAPPTPERMRAIGTALGRLARGLADFRHPASEHEIVWDLRHSPKLAAFTPHIEDAVLRGRVEAIFERFRETIAPLQDGFRRQVVHNDFNPFNLLIDSEDGASITGILDFGDMVETPTVYDLAVAAAYQVAEDGPPLRFVRDLVAAYHAVAPIEPEEADRLLDLIATRHAMTITIAEWRAARYPENAAYIRRNQARAKLAVERFAALDREAARAELREACGFA</sequence>
<keyword evidence="11" id="KW-1185">Reference proteome</keyword>
<dbReference type="Proteomes" id="UP000644699">
    <property type="component" value="Unassembled WGS sequence"/>
</dbReference>
<evidence type="ECO:0000256" key="2">
    <source>
        <dbReference type="ARBA" id="ARBA00022490"/>
    </source>
</evidence>
<keyword evidence="4" id="KW-0418">Kinase</keyword>
<dbReference type="RefSeq" id="WP_188909481.1">
    <property type="nucleotide sequence ID" value="NZ_BMIQ01000004.1"/>
</dbReference>
<protein>
    <recommendedName>
        <fullName evidence="8">Hydroxylysine kinase</fullName>
        <ecNumber evidence="7">2.7.1.81</ecNumber>
    </recommendedName>
</protein>
<accession>A0A916ZP42</accession>
<evidence type="ECO:0000313" key="11">
    <source>
        <dbReference type="Proteomes" id="UP000644699"/>
    </source>
</evidence>
<name>A0A916ZP42_9HYPH</name>
<reference evidence="10" key="2">
    <citation type="submission" date="2020-09" db="EMBL/GenBank/DDBJ databases">
        <authorList>
            <person name="Sun Q."/>
            <person name="Zhou Y."/>
        </authorList>
    </citation>
    <scope>NUCLEOTIDE SEQUENCE</scope>
    <source>
        <strain evidence="10">CGMCC 1.15367</strain>
    </source>
</reference>
<comment type="function">
    <text evidence="6">Catalyzes the GTP-dependent phosphorylation of 5-hydroxy-L-lysine.</text>
</comment>
<evidence type="ECO:0000256" key="5">
    <source>
        <dbReference type="ARBA" id="ARBA00036820"/>
    </source>
</evidence>
<feature type="domain" description="Aminoglycoside phosphotransferase" evidence="9">
    <location>
        <begin position="47"/>
        <end position="274"/>
    </location>
</feature>
<proteinExistence type="predicted"/>
<evidence type="ECO:0000256" key="8">
    <source>
        <dbReference type="ARBA" id="ARBA00040505"/>
    </source>
</evidence>
<organism evidence="10 11">
    <name type="scientific">Aureimonas endophytica</name>
    <dbReference type="NCBI Taxonomy" id="2027858"/>
    <lineage>
        <taxon>Bacteria</taxon>
        <taxon>Pseudomonadati</taxon>
        <taxon>Pseudomonadota</taxon>
        <taxon>Alphaproteobacteria</taxon>
        <taxon>Hyphomicrobiales</taxon>
        <taxon>Aurantimonadaceae</taxon>
        <taxon>Aureimonas</taxon>
    </lineage>
</organism>
<keyword evidence="2" id="KW-0963">Cytoplasm</keyword>
<dbReference type="GO" id="GO:0005737">
    <property type="term" value="C:cytoplasm"/>
    <property type="evidence" value="ECO:0007669"/>
    <property type="project" value="UniProtKB-SubCell"/>
</dbReference>
<dbReference type="AlphaFoldDB" id="A0A916ZP42"/>
<comment type="catalytic activity">
    <reaction evidence="5">
        <text>(5R)-5-hydroxy-L-lysine + GTP = (5R)-5-phosphooxy-L-lysine + GDP + H(+)</text>
        <dbReference type="Rhea" id="RHEA:19049"/>
        <dbReference type="ChEBI" id="CHEBI:15378"/>
        <dbReference type="ChEBI" id="CHEBI:37565"/>
        <dbReference type="ChEBI" id="CHEBI:57882"/>
        <dbReference type="ChEBI" id="CHEBI:58189"/>
        <dbReference type="ChEBI" id="CHEBI:58357"/>
        <dbReference type="EC" id="2.7.1.81"/>
    </reaction>
</comment>
<dbReference type="GO" id="GO:0008483">
    <property type="term" value="F:transaminase activity"/>
    <property type="evidence" value="ECO:0007669"/>
    <property type="project" value="UniProtKB-KW"/>
</dbReference>
<dbReference type="EC" id="2.7.1.81" evidence="7"/>
<dbReference type="Gene3D" id="3.90.1200.10">
    <property type="match status" value="1"/>
</dbReference>
<dbReference type="InterPro" id="IPR011009">
    <property type="entry name" value="Kinase-like_dom_sf"/>
</dbReference>
<keyword evidence="10" id="KW-0032">Aminotransferase</keyword>
<dbReference type="EMBL" id="BMIQ01000004">
    <property type="protein sequence ID" value="GGE07395.1"/>
    <property type="molecule type" value="Genomic_DNA"/>
</dbReference>
<dbReference type="PANTHER" id="PTHR21064:SF1">
    <property type="entry name" value="HYDROXYLYSINE KINASE"/>
    <property type="match status" value="1"/>
</dbReference>
<comment type="subcellular location">
    <subcellularLocation>
        <location evidence="1">Cytoplasm</location>
    </subcellularLocation>
</comment>
<gene>
    <name evidence="10" type="ORF">GCM10011390_28090</name>
</gene>
<evidence type="ECO:0000256" key="4">
    <source>
        <dbReference type="ARBA" id="ARBA00022777"/>
    </source>
</evidence>